<proteinExistence type="predicted"/>
<organism evidence="1 2">
    <name type="scientific">Erythranthe guttata</name>
    <name type="common">Yellow monkey flower</name>
    <name type="synonym">Mimulus guttatus</name>
    <dbReference type="NCBI Taxonomy" id="4155"/>
    <lineage>
        <taxon>Eukaryota</taxon>
        <taxon>Viridiplantae</taxon>
        <taxon>Streptophyta</taxon>
        <taxon>Embryophyta</taxon>
        <taxon>Tracheophyta</taxon>
        <taxon>Spermatophyta</taxon>
        <taxon>Magnoliopsida</taxon>
        <taxon>eudicotyledons</taxon>
        <taxon>Gunneridae</taxon>
        <taxon>Pentapetalae</taxon>
        <taxon>asterids</taxon>
        <taxon>lamiids</taxon>
        <taxon>Lamiales</taxon>
        <taxon>Phrymaceae</taxon>
        <taxon>Erythranthe</taxon>
    </lineage>
</organism>
<sequence length="88" mass="10110">MAANGNTPLEIGTRGTVGSLVKKEIEYFREFEVERVESSRTSSERSFDEIASRGGRRKSWPTSFFRFSLKAFWRRKKIRNSGVCSVVD</sequence>
<accession>A0A022QJI9</accession>
<dbReference type="eggNOG" id="ENOG502S291">
    <property type="taxonomic scope" value="Eukaryota"/>
</dbReference>
<keyword evidence="2" id="KW-1185">Reference proteome</keyword>
<evidence type="ECO:0000313" key="1">
    <source>
        <dbReference type="EMBL" id="EYU27734.1"/>
    </source>
</evidence>
<dbReference type="EMBL" id="KI631456">
    <property type="protein sequence ID" value="EYU27734.1"/>
    <property type="molecule type" value="Genomic_DNA"/>
</dbReference>
<feature type="non-terminal residue" evidence="1">
    <location>
        <position position="88"/>
    </location>
</feature>
<name>A0A022QJI9_ERYGU</name>
<gene>
    <name evidence="1" type="ORF">MIMGU_mgv1a017704mg</name>
</gene>
<dbReference type="PANTHER" id="PTHR35131">
    <property type="entry name" value="EXPRESSED PROTEIN"/>
    <property type="match status" value="1"/>
</dbReference>
<evidence type="ECO:0000313" key="2">
    <source>
        <dbReference type="Proteomes" id="UP000030748"/>
    </source>
</evidence>
<protein>
    <submittedName>
        <fullName evidence="1">Uncharacterized protein</fullName>
    </submittedName>
</protein>
<reference evidence="1 2" key="1">
    <citation type="journal article" date="2013" name="Proc. Natl. Acad. Sci. U.S.A.">
        <title>Fine-scale variation in meiotic recombination in Mimulus inferred from population shotgun sequencing.</title>
        <authorList>
            <person name="Hellsten U."/>
            <person name="Wright K.M."/>
            <person name="Jenkins J."/>
            <person name="Shu S."/>
            <person name="Yuan Y."/>
            <person name="Wessler S.R."/>
            <person name="Schmutz J."/>
            <person name="Willis J.H."/>
            <person name="Rokhsar D.S."/>
        </authorList>
    </citation>
    <scope>NUCLEOTIDE SEQUENCE [LARGE SCALE GENOMIC DNA]</scope>
    <source>
        <strain evidence="2">cv. DUN x IM62</strain>
    </source>
</reference>
<dbReference type="PANTHER" id="PTHR35131:SF1">
    <property type="entry name" value="EXPRESSED PROTEIN"/>
    <property type="match status" value="1"/>
</dbReference>
<dbReference type="Proteomes" id="UP000030748">
    <property type="component" value="Unassembled WGS sequence"/>
</dbReference>
<dbReference type="AlphaFoldDB" id="A0A022QJI9"/>